<dbReference type="Gene3D" id="3.40.50.450">
    <property type="match status" value="1"/>
</dbReference>
<reference evidence="2 3" key="1">
    <citation type="journal article" date="2017" name="Gigascience">
        <title>Genome sequence of the small brown planthopper, Laodelphax striatellus.</title>
        <authorList>
            <person name="Zhu J."/>
            <person name="Jiang F."/>
            <person name="Wang X."/>
            <person name="Yang P."/>
            <person name="Bao Y."/>
            <person name="Zhao W."/>
            <person name="Wang W."/>
            <person name="Lu H."/>
            <person name="Wang Q."/>
            <person name="Cui N."/>
            <person name="Li J."/>
            <person name="Chen X."/>
            <person name="Luo L."/>
            <person name="Yu J."/>
            <person name="Kang L."/>
            <person name="Cui F."/>
        </authorList>
    </citation>
    <scope>NUCLEOTIDE SEQUENCE [LARGE SCALE GENOMIC DNA]</scope>
    <source>
        <strain evidence="2">Lst14</strain>
    </source>
</reference>
<dbReference type="GO" id="GO:0042802">
    <property type="term" value="F:identical protein binding"/>
    <property type="evidence" value="ECO:0007669"/>
    <property type="project" value="TreeGrafter"/>
</dbReference>
<dbReference type="GO" id="GO:0016208">
    <property type="term" value="F:AMP binding"/>
    <property type="evidence" value="ECO:0007669"/>
    <property type="project" value="TreeGrafter"/>
</dbReference>
<dbReference type="STRING" id="195883.A0A482WXV8"/>
<dbReference type="SMR" id="A0A482WXV8"/>
<comment type="catalytic activity">
    <reaction evidence="1">
        <text>beta-D-fructose 6-phosphate + ATP = beta-D-fructose 1,6-bisphosphate + ADP + H(+)</text>
        <dbReference type="Rhea" id="RHEA:16109"/>
        <dbReference type="ChEBI" id="CHEBI:15378"/>
        <dbReference type="ChEBI" id="CHEBI:30616"/>
        <dbReference type="ChEBI" id="CHEBI:32966"/>
        <dbReference type="ChEBI" id="CHEBI:57634"/>
        <dbReference type="ChEBI" id="CHEBI:456216"/>
        <dbReference type="EC" id="2.7.1.11"/>
    </reaction>
</comment>
<protein>
    <submittedName>
        <fullName evidence="2">Uncharacterized protein</fullName>
    </submittedName>
</protein>
<comment type="caution">
    <text evidence="2">The sequence shown here is derived from an EMBL/GenBank/DDBJ whole genome shotgun (WGS) entry which is preliminary data.</text>
</comment>
<dbReference type="SUPFAM" id="SSF53784">
    <property type="entry name" value="Phosphofructokinase"/>
    <property type="match status" value="1"/>
</dbReference>
<keyword evidence="3" id="KW-1185">Reference proteome</keyword>
<dbReference type="GO" id="GO:0003872">
    <property type="term" value="F:6-phosphofructokinase activity"/>
    <property type="evidence" value="ECO:0007669"/>
    <property type="project" value="UniProtKB-EC"/>
</dbReference>
<dbReference type="GO" id="GO:0005524">
    <property type="term" value="F:ATP binding"/>
    <property type="evidence" value="ECO:0007669"/>
    <property type="project" value="TreeGrafter"/>
</dbReference>
<name>A0A482WXV8_LAOST</name>
<dbReference type="PANTHER" id="PTHR13697:SF4">
    <property type="entry name" value="ATP-DEPENDENT 6-PHOSPHOFRUCTOKINASE"/>
    <property type="match status" value="1"/>
</dbReference>
<dbReference type="GO" id="GO:0006002">
    <property type="term" value="P:fructose 6-phosphate metabolic process"/>
    <property type="evidence" value="ECO:0007669"/>
    <property type="project" value="TreeGrafter"/>
</dbReference>
<dbReference type="InterPro" id="IPR035966">
    <property type="entry name" value="PKF_sf"/>
</dbReference>
<dbReference type="Proteomes" id="UP000291343">
    <property type="component" value="Unassembled WGS sequence"/>
</dbReference>
<dbReference type="EMBL" id="QKKF02022267">
    <property type="protein sequence ID" value="RZF38437.1"/>
    <property type="molecule type" value="Genomic_DNA"/>
</dbReference>
<evidence type="ECO:0000313" key="2">
    <source>
        <dbReference type="EMBL" id="RZF38437.1"/>
    </source>
</evidence>
<accession>A0A482WXV8</accession>
<sequence length="107" mass="12461">MGTKMAAKCVEWMFDQLKLFTRADGSVFADTADSAVLLGVKRRAYTLTPLSELKKETNFESRIPTQQWWLKLRPLLRILAKHESTYEEEGMYMHVEEQDEDHDPLVV</sequence>
<dbReference type="OrthoDB" id="537915at2759"/>
<dbReference type="GO" id="GO:0061621">
    <property type="term" value="P:canonical glycolysis"/>
    <property type="evidence" value="ECO:0007669"/>
    <property type="project" value="TreeGrafter"/>
</dbReference>
<gene>
    <name evidence="2" type="ORF">LSTR_LSTR011927</name>
</gene>
<dbReference type="InParanoid" id="A0A482WXV8"/>
<proteinExistence type="predicted"/>
<organism evidence="2 3">
    <name type="scientific">Laodelphax striatellus</name>
    <name type="common">Small brown planthopper</name>
    <name type="synonym">Delphax striatella</name>
    <dbReference type="NCBI Taxonomy" id="195883"/>
    <lineage>
        <taxon>Eukaryota</taxon>
        <taxon>Metazoa</taxon>
        <taxon>Ecdysozoa</taxon>
        <taxon>Arthropoda</taxon>
        <taxon>Hexapoda</taxon>
        <taxon>Insecta</taxon>
        <taxon>Pterygota</taxon>
        <taxon>Neoptera</taxon>
        <taxon>Paraneoptera</taxon>
        <taxon>Hemiptera</taxon>
        <taxon>Auchenorrhyncha</taxon>
        <taxon>Fulgoroidea</taxon>
        <taxon>Delphacidae</taxon>
        <taxon>Criomorphinae</taxon>
        <taxon>Laodelphax</taxon>
    </lineage>
</organism>
<evidence type="ECO:0000256" key="1">
    <source>
        <dbReference type="ARBA" id="ARBA00048070"/>
    </source>
</evidence>
<dbReference type="GO" id="GO:0048029">
    <property type="term" value="F:monosaccharide binding"/>
    <property type="evidence" value="ECO:0007669"/>
    <property type="project" value="TreeGrafter"/>
</dbReference>
<dbReference type="GO" id="GO:0070095">
    <property type="term" value="F:fructose-6-phosphate binding"/>
    <property type="evidence" value="ECO:0007669"/>
    <property type="project" value="TreeGrafter"/>
</dbReference>
<dbReference type="AlphaFoldDB" id="A0A482WXV8"/>
<dbReference type="GO" id="GO:0005945">
    <property type="term" value="C:6-phosphofructokinase complex"/>
    <property type="evidence" value="ECO:0007669"/>
    <property type="project" value="TreeGrafter"/>
</dbReference>
<dbReference type="Gene3D" id="3.40.50.460">
    <property type="entry name" value="Phosphofructokinase domain"/>
    <property type="match status" value="1"/>
</dbReference>
<dbReference type="PANTHER" id="PTHR13697">
    <property type="entry name" value="PHOSPHOFRUCTOKINASE"/>
    <property type="match status" value="1"/>
</dbReference>
<dbReference type="GO" id="GO:0030388">
    <property type="term" value="P:fructose 1,6-bisphosphate metabolic process"/>
    <property type="evidence" value="ECO:0007669"/>
    <property type="project" value="TreeGrafter"/>
</dbReference>
<evidence type="ECO:0000313" key="3">
    <source>
        <dbReference type="Proteomes" id="UP000291343"/>
    </source>
</evidence>